<proteinExistence type="predicted"/>
<dbReference type="KEGG" id="wso:WSWS_00041"/>
<keyword evidence="2" id="KW-1185">Reference proteome</keyword>
<accession>A0A288QRZ8</accession>
<organism evidence="1 2">
    <name type="scientific">Weissella soli</name>
    <dbReference type="NCBI Taxonomy" id="155866"/>
    <lineage>
        <taxon>Bacteria</taxon>
        <taxon>Bacillati</taxon>
        <taxon>Bacillota</taxon>
        <taxon>Bacilli</taxon>
        <taxon>Lactobacillales</taxon>
        <taxon>Lactobacillaceae</taxon>
        <taxon>Weissella</taxon>
    </lineage>
</organism>
<protein>
    <submittedName>
        <fullName evidence="1">Uncharacterized protein DUF4811</fullName>
    </submittedName>
</protein>
<dbReference type="InterPro" id="IPR032083">
    <property type="entry name" value="DUF4811"/>
</dbReference>
<dbReference type="RefSeq" id="WP_070229371.1">
    <property type="nucleotide sequence ID" value="NZ_BJYO01000003.1"/>
</dbReference>
<reference evidence="1 2" key="1">
    <citation type="submission" date="2018-07" db="EMBL/GenBank/DDBJ databases">
        <title>Genomic Encyclopedia of Type Strains, Phase III (KMG-III): the genomes of soil and plant-associated and newly described type strains.</title>
        <authorList>
            <person name="Whitman W."/>
        </authorList>
    </citation>
    <scope>NUCLEOTIDE SEQUENCE [LARGE SCALE GENOMIC DNA]</scope>
    <source>
        <strain evidence="1 2">CECT 7031</strain>
    </source>
</reference>
<name>A0A288QRZ8_9LACO</name>
<evidence type="ECO:0000313" key="2">
    <source>
        <dbReference type="Proteomes" id="UP000254912"/>
    </source>
</evidence>
<dbReference type="Pfam" id="PF16069">
    <property type="entry name" value="DUF4811"/>
    <property type="match status" value="1"/>
</dbReference>
<dbReference type="AlphaFoldDB" id="A0A288QRZ8"/>
<evidence type="ECO:0000313" key="1">
    <source>
        <dbReference type="EMBL" id="RDL06628.1"/>
    </source>
</evidence>
<gene>
    <name evidence="1" type="ORF">DFP99_1011</name>
</gene>
<sequence length="240" mass="27278">MYILMALGFFILLFVAYRYYRTHSLRWVLMIFGVLLIAVDWYGIKQAQVHHFGMVKQEINKSVAIQPKATVSNFNFITISEAKNGSAQYHYMMHNKAYKTVTNGVPTRVVRNAPKATLKSKQVAYNATSFWRKLLLIGLPDNTLVDSKYTFSLPKTWHVVTSKQLKEVTALTSDTQAKINSEVTKEVKAQMAAKIKVNKKFAKDTDAQKALQKQIITKVTTEVNKEVNQAITAKLDAWNV</sequence>
<dbReference type="EMBL" id="QRAS01000002">
    <property type="protein sequence ID" value="RDL06628.1"/>
    <property type="molecule type" value="Genomic_DNA"/>
</dbReference>
<dbReference type="GeneID" id="94545255"/>
<comment type="caution">
    <text evidence="1">The sequence shown here is derived from an EMBL/GenBank/DDBJ whole genome shotgun (WGS) entry which is preliminary data.</text>
</comment>
<dbReference type="Proteomes" id="UP000254912">
    <property type="component" value="Unassembled WGS sequence"/>
</dbReference>